<reference evidence="4" key="1">
    <citation type="journal article" date="2014" name="Environ. Microbiol.">
        <title>Comparative genomics of the marine bacterial genus Glaciecola reveals the high degree of genomic diversity and genomic characteristic for cold adaptation.</title>
        <authorList>
            <person name="Qin Q.L."/>
            <person name="Xie B.B."/>
            <person name="Yu Y."/>
            <person name="Shu Y.L."/>
            <person name="Rong J.C."/>
            <person name="Zhang Y.J."/>
            <person name="Zhao D.L."/>
            <person name="Chen X.L."/>
            <person name="Zhang X.Y."/>
            <person name="Chen B."/>
            <person name="Zhou B.C."/>
            <person name="Zhang Y.Z."/>
        </authorList>
    </citation>
    <scope>NUCLEOTIDE SEQUENCE [LARGE SCALE GENOMIC DNA]</scope>
    <source>
        <strain evidence="4">ACAM 615</strain>
    </source>
</reference>
<dbReference type="Proteomes" id="UP000006251">
    <property type="component" value="Unassembled WGS sequence"/>
</dbReference>
<dbReference type="RefSeq" id="WP_006010065.1">
    <property type="nucleotide sequence ID" value="NZ_AUAV01000026.1"/>
</dbReference>
<accession>K6YVR9</accession>
<comment type="caution">
    <text evidence="3">The sequence shown here is derived from an EMBL/GenBank/DDBJ whole genome shotgun (WGS) entry which is preliminary data.</text>
</comment>
<keyword evidence="1" id="KW-1133">Transmembrane helix</keyword>
<organism evidence="3 4">
    <name type="scientific">Brumicola pallidula DSM 14239 = ACAM 615</name>
    <dbReference type="NCBI Taxonomy" id="1121922"/>
    <lineage>
        <taxon>Bacteria</taxon>
        <taxon>Pseudomonadati</taxon>
        <taxon>Pseudomonadota</taxon>
        <taxon>Gammaproteobacteria</taxon>
        <taxon>Alteromonadales</taxon>
        <taxon>Alteromonadaceae</taxon>
        <taxon>Brumicola</taxon>
    </lineage>
</organism>
<keyword evidence="1" id="KW-0472">Membrane</keyword>
<proteinExistence type="predicted"/>
<evidence type="ECO:0000256" key="1">
    <source>
        <dbReference type="SAM" id="Phobius"/>
    </source>
</evidence>
<gene>
    <name evidence="3" type="ORF">GPAL_1238</name>
</gene>
<dbReference type="PANTHER" id="PTHR30590">
    <property type="entry name" value="INNER MEMBRANE PROTEIN"/>
    <property type="match status" value="1"/>
</dbReference>
<keyword evidence="1" id="KW-0812">Transmembrane</keyword>
<feature type="transmembrane region" description="Helical" evidence="1">
    <location>
        <begin position="36"/>
        <end position="55"/>
    </location>
</feature>
<dbReference type="EMBL" id="BAEQ01000023">
    <property type="protein sequence ID" value="GAC28111.1"/>
    <property type="molecule type" value="Genomic_DNA"/>
</dbReference>
<evidence type="ECO:0000259" key="2">
    <source>
        <dbReference type="Pfam" id="PF04235"/>
    </source>
</evidence>
<dbReference type="OrthoDB" id="9807744at2"/>
<dbReference type="STRING" id="1121922.GCA_000428905_03778"/>
<sequence length="81" mass="9412">MGRMALTNYIMNSVVLTTIFYGYAGGMFSEIGRAKQLGMVFGIIATQALLSFLWLKLFRFGPLEWLWRSLSYWKIQPILRQ</sequence>
<evidence type="ECO:0000313" key="4">
    <source>
        <dbReference type="Proteomes" id="UP000006251"/>
    </source>
</evidence>
<feature type="domain" description="DUF418" evidence="2">
    <location>
        <begin position="1"/>
        <end position="74"/>
    </location>
</feature>
<evidence type="ECO:0000313" key="3">
    <source>
        <dbReference type="EMBL" id="GAC28111.1"/>
    </source>
</evidence>
<dbReference type="InterPro" id="IPR007349">
    <property type="entry name" value="DUF418"/>
</dbReference>
<dbReference type="AlphaFoldDB" id="K6YVR9"/>
<dbReference type="InterPro" id="IPR052529">
    <property type="entry name" value="Bact_Transport_Assoc"/>
</dbReference>
<name>K6YVR9_9ALTE</name>
<keyword evidence="4" id="KW-1185">Reference proteome</keyword>
<dbReference type="PANTHER" id="PTHR30590:SF2">
    <property type="entry name" value="INNER MEMBRANE PROTEIN"/>
    <property type="match status" value="1"/>
</dbReference>
<dbReference type="Pfam" id="PF04235">
    <property type="entry name" value="DUF418"/>
    <property type="match status" value="1"/>
</dbReference>
<feature type="transmembrane region" description="Helical" evidence="1">
    <location>
        <begin position="6"/>
        <end position="24"/>
    </location>
</feature>
<protein>
    <recommendedName>
        <fullName evidence="2">DUF418 domain-containing protein</fullName>
    </recommendedName>
</protein>